<dbReference type="RefSeq" id="WP_183010111.1">
    <property type="nucleotide sequence ID" value="NZ_JABEQP010000015.1"/>
</dbReference>
<sequence>MRDPTIMALPVPDWIATRLTVGGPVAEMTRFRAAARGSGVIPWLIDWDYEETRLLAPMVQQGPAARTLARLLREAGEARALRARSLIGCPFDLHRLVPVPEYILQLGEDARIARRWLWENWGTTWPLRQVTLSERPDRRRRDSARIEIGFVSADWTPWRALQRIRADWPSLAIAIQPLDDGG</sequence>
<reference evidence="1 2" key="1">
    <citation type="submission" date="2020-04" db="EMBL/GenBank/DDBJ databases">
        <title>Description of novel Gluconacetobacter.</title>
        <authorList>
            <person name="Sombolestani A."/>
        </authorList>
    </citation>
    <scope>NUCLEOTIDE SEQUENCE [LARGE SCALE GENOMIC DNA]</scope>
    <source>
        <strain evidence="1 2">LMG 22058</strain>
    </source>
</reference>
<dbReference type="AlphaFoldDB" id="A0A7W4K2J5"/>
<name>A0A7W4K2J5_9PROT</name>
<organism evidence="1 2">
    <name type="scientific">Gluconacetobacter dulcium</name>
    <dbReference type="NCBI Taxonomy" id="2729096"/>
    <lineage>
        <taxon>Bacteria</taxon>
        <taxon>Pseudomonadati</taxon>
        <taxon>Pseudomonadota</taxon>
        <taxon>Alphaproteobacteria</taxon>
        <taxon>Acetobacterales</taxon>
        <taxon>Acetobacteraceae</taxon>
        <taxon>Gluconacetobacter</taxon>
    </lineage>
</organism>
<comment type="caution">
    <text evidence="1">The sequence shown here is derived from an EMBL/GenBank/DDBJ whole genome shotgun (WGS) entry which is preliminary data.</text>
</comment>
<accession>A0A7W4K2J5</accession>
<gene>
    <name evidence="1" type="ORF">HLH44_17040</name>
</gene>
<dbReference type="Proteomes" id="UP000530320">
    <property type="component" value="Unassembled WGS sequence"/>
</dbReference>
<proteinExistence type="predicted"/>
<protein>
    <submittedName>
        <fullName evidence="1">Uncharacterized protein</fullName>
    </submittedName>
</protein>
<dbReference type="EMBL" id="JABEQP010000015">
    <property type="protein sequence ID" value="MBB2199128.1"/>
    <property type="molecule type" value="Genomic_DNA"/>
</dbReference>
<evidence type="ECO:0000313" key="2">
    <source>
        <dbReference type="Proteomes" id="UP000530320"/>
    </source>
</evidence>
<evidence type="ECO:0000313" key="1">
    <source>
        <dbReference type="EMBL" id="MBB2199128.1"/>
    </source>
</evidence>